<protein>
    <submittedName>
        <fullName evidence="1">Uncharacterized protein</fullName>
    </submittedName>
</protein>
<gene>
    <name evidence="1" type="ORF">HIO71_10165</name>
</gene>
<proteinExistence type="predicted"/>
<organism evidence="1 2">
    <name type="scientific">Chryseobacterium aquaticum</name>
    <dbReference type="NCBI Taxonomy" id="452084"/>
    <lineage>
        <taxon>Bacteria</taxon>
        <taxon>Pseudomonadati</taxon>
        <taxon>Bacteroidota</taxon>
        <taxon>Flavobacteriia</taxon>
        <taxon>Flavobacteriales</taxon>
        <taxon>Weeksellaceae</taxon>
        <taxon>Chryseobacterium group</taxon>
        <taxon>Chryseobacterium</taxon>
    </lineage>
</organism>
<evidence type="ECO:0000313" key="1">
    <source>
        <dbReference type="EMBL" id="NMR34570.1"/>
    </source>
</evidence>
<dbReference type="AlphaFoldDB" id="A0A848N7H1"/>
<name>A0A848N7H1_9FLAO</name>
<sequence>MLEKYKYLLGKSKPEIVSILGEEFNFYPASQWNYVIYKTWWGKKTLLYLDFYNDLVVDIKIR</sequence>
<comment type="caution">
    <text evidence="1">The sequence shown here is derived from an EMBL/GenBank/DDBJ whole genome shotgun (WGS) entry which is preliminary data.</text>
</comment>
<dbReference type="RefSeq" id="WP_169321376.1">
    <property type="nucleotide sequence ID" value="NZ_JABCJF010000004.1"/>
</dbReference>
<evidence type="ECO:0000313" key="2">
    <source>
        <dbReference type="Proteomes" id="UP000548067"/>
    </source>
</evidence>
<accession>A0A848N7H1</accession>
<reference evidence="1 2" key="1">
    <citation type="submission" date="2020-04" db="EMBL/GenBank/DDBJ databases">
        <title>Genome analysis and antimicrobial resistance characteristics of Chryseobacterium aquaticum isolated from farmed salmonids.</title>
        <authorList>
            <person name="Saticioglu I.B."/>
            <person name="Duman M."/>
            <person name="Altun S."/>
        </authorList>
    </citation>
    <scope>NUCLEOTIDE SEQUENCE [LARGE SCALE GENOMIC DNA]</scope>
    <source>
        <strain evidence="1 2">C-174</strain>
    </source>
</reference>
<dbReference type="EMBL" id="JABCJF010000004">
    <property type="protein sequence ID" value="NMR34570.1"/>
    <property type="molecule type" value="Genomic_DNA"/>
</dbReference>
<dbReference type="Proteomes" id="UP000548067">
    <property type="component" value="Unassembled WGS sequence"/>
</dbReference>